<dbReference type="Proteomes" id="UP000324575">
    <property type="component" value="Unassembled WGS sequence"/>
</dbReference>
<evidence type="ECO:0000259" key="2">
    <source>
        <dbReference type="Pfam" id="PF21544"/>
    </source>
</evidence>
<dbReference type="EMBL" id="SNRX01000017">
    <property type="protein sequence ID" value="KAA6301554.1"/>
    <property type="molecule type" value="Genomic_DNA"/>
</dbReference>
<dbReference type="Pfam" id="PF21544">
    <property type="entry name" value="PorZ_N_b_propeller"/>
    <property type="match status" value="1"/>
</dbReference>
<feature type="domain" description="PorZ N-terminal beta-propeller" evidence="2">
    <location>
        <begin position="47"/>
        <end position="194"/>
    </location>
</feature>
<dbReference type="InterPro" id="IPR048954">
    <property type="entry name" value="PorZ_N"/>
</dbReference>
<feature type="chain" id="PRO_5024462599" description="PorZ N-terminal beta-propeller domain-containing protein" evidence="1">
    <location>
        <begin position="25"/>
        <end position="767"/>
    </location>
</feature>
<protein>
    <recommendedName>
        <fullName evidence="2">PorZ N-terminal beta-propeller domain-containing protein</fullName>
    </recommendedName>
</protein>
<dbReference type="AlphaFoldDB" id="A0A5M8NZH9"/>
<evidence type="ECO:0000256" key="1">
    <source>
        <dbReference type="SAM" id="SignalP"/>
    </source>
</evidence>
<sequence length="767" mass="85406">MKRNRIITFMFAWCLFGLSMSGQAPGSWKTYMAYHDASQVIETPHYVFAVYDGSLLSYSLEDGEIRTYSKATGLNDIKIRLLRYSSEANALLIVYENNNMDIFVSANRIYNVSYVMDNPNKAINNVDVVGTKAYLSLNTGLAVLDFNRREIKNEYYTGNTLSACQWGDSLYVATDKKLIKAPLACNLADMDNWETDTLVSGQVNSQSITKMLVFYDWLILYDDSKTMAFSKMGQSKLLVEGYIRQLEILHNQLVLGFWSGFLFLNTALNQTGVVYLDGDFRSVASMHSPENYWVAWGPKGLAQIKLRPNENSSQIDYEYLISNFQPNSPLRNFSLNMSFIDNKLLVTGGGRNSNRMNIAGTFMVYENGKWLNLDDKIITEKTGLACMDLISAVVDPRDSHHYFVSSWGEGVYELQDTSFIKLHTYTNSSLQSTNPTYKPAEFVRTDGMAFDRNHNLFIANAGVAEGLSVLTNKGEWYSFPLIDKVQVNQLVITKDNKKWINLFSGLNIGIAVFDDNGTIENKNDDKLYFGSHFTDQQDRKVDETTYSSIAEDQNGIIWVGTDNGPITFSSAEQVQQGRCTRLVSMDERGEGYYPMEGDKVTAIAVDGANRKWIGTAGNGVHIVDQSGELKIDNLNKNNSPLISNNINSIAINGATGEVFFATDMGICSYMSDAIDGKPDYSNVYAYPNPVHPARQSRVAITGLMQNSTVKITDLAGNLMKEAVSNGGLYTWNCTGPSGEIVKAGVYLVFGTLPDGSQGAVTKIMVIR</sequence>
<dbReference type="InterPro" id="IPR015943">
    <property type="entry name" value="WD40/YVTN_repeat-like_dom_sf"/>
</dbReference>
<evidence type="ECO:0000313" key="4">
    <source>
        <dbReference type="Proteomes" id="UP000324575"/>
    </source>
</evidence>
<gene>
    <name evidence="3" type="ORF">EZS26_002298</name>
</gene>
<proteinExistence type="predicted"/>
<name>A0A5M8NZH9_9BACT</name>
<feature type="signal peptide" evidence="1">
    <location>
        <begin position="1"/>
        <end position="24"/>
    </location>
</feature>
<dbReference type="Gene3D" id="2.130.10.10">
    <property type="entry name" value="YVTN repeat-like/Quinoprotein amine dehydrogenase"/>
    <property type="match status" value="2"/>
</dbReference>
<organism evidence="3 4">
    <name type="scientific">Candidatus Ordinivivax streblomastigis</name>
    <dbReference type="NCBI Taxonomy" id="2540710"/>
    <lineage>
        <taxon>Bacteria</taxon>
        <taxon>Pseudomonadati</taxon>
        <taxon>Bacteroidota</taxon>
        <taxon>Bacteroidia</taxon>
        <taxon>Bacteroidales</taxon>
        <taxon>Candidatus Ordinivivax</taxon>
    </lineage>
</organism>
<accession>A0A5M8NZH9</accession>
<dbReference type="SUPFAM" id="SSF63829">
    <property type="entry name" value="Calcium-dependent phosphotriesterase"/>
    <property type="match status" value="2"/>
</dbReference>
<reference evidence="3 4" key="1">
    <citation type="submission" date="2019-03" db="EMBL/GenBank/DDBJ databases">
        <title>Single cell metagenomics reveals metabolic interactions within the superorganism composed of flagellate Streblomastix strix and complex community of Bacteroidetes bacteria on its surface.</title>
        <authorList>
            <person name="Treitli S.C."/>
            <person name="Kolisko M."/>
            <person name="Husnik F."/>
            <person name="Keeling P."/>
            <person name="Hampl V."/>
        </authorList>
    </citation>
    <scope>NUCLEOTIDE SEQUENCE [LARGE SCALE GENOMIC DNA]</scope>
    <source>
        <strain evidence="3">St1</strain>
    </source>
</reference>
<comment type="caution">
    <text evidence="3">The sequence shown here is derived from an EMBL/GenBank/DDBJ whole genome shotgun (WGS) entry which is preliminary data.</text>
</comment>
<evidence type="ECO:0000313" key="3">
    <source>
        <dbReference type="EMBL" id="KAA6301554.1"/>
    </source>
</evidence>
<dbReference type="Pfam" id="PF07494">
    <property type="entry name" value="Reg_prop"/>
    <property type="match status" value="1"/>
</dbReference>
<keyword evidence="1" id="KW-0732">Signal</keyword>
<dbReference type="InterPro" id="IPR011110">
    <property type="entry name" value="Reg_prop"/>
</dbReference>